<sequence>MMVSFWHIRWPRFSLYPPLMMGIIQPEWLYLYQLMSDSQAERIRQTRACNEFTPSSTVNTPIRIRFHARPESGDKKRSPMMIRAY</sequence>
<evidence type="ECO:0008006" key="3">
    <source>
        <dbReference type="Google" id="ProtNLM"/>
    </source>
</evidence>
<proteinExistence type="predicted"/>
<keyword evidence="2" id="KW-1185">Reference proteome</keyword>
<reference evidence="1 2" key="1">
    <citation type="submission" date="2023-07" db="EMBL/GenBank/DDBJ databases">
        <title>Genomic Encyclopedia of Type Strains, Phase IV (KMG-IV): sequencing the most valuable type-strain genomes for metagenomic binning, comparative biology and taxonomic classification.</title>
        <authorList>
            <person name="Goeker M."/>
        </authorList>
    </citation>
    <scope>NUCLEOTIDE SEQUENCE [LARGE SCALE GENOMIC DNA]</scope>
    <source>
        <strain evidence="1 2">DSM 45903</strain>
    </source>
</reference>
<accession>A0ABU1IP12</accession>
<evidence type="ECO:0000313" key="1">
    <source>
        <dbReference type="EMBL" id="MDR6226517.1"/>
    </source>
</evidence>
<name>A0ABU1IP12_9BACL</name>
<organism evidence="1 2">
    <name type="scientific">Desmospora profundinema</name>
    <dbReference type="NCBI Taxonomy" id="1571184"/>
    <lineage>
        <taxon>Bacteria</taxon>
        <taxon>Bacillati</taxon>
        <taxon>Bacillota</taxon>
        <taxon>Bacilli</taxon>
        <taxon>Bacillales</taxon>
        <taxon>Thermoactinomycetaceae</taxon>
        <taxon>Desmospora</taxon>
    </lineage>
</organism>
<protein>
    <recommendedName>
        <fullName evidence="3">Secreted protein</fullName>
    </recommendedName>
</protein>
<dbReference type="Proteomes" id="UP001185012">
    <property type="component" value="Unassembled WGS sequence"/>
</dbReference>
<dbReference type="EMBL" id="JAVDQG010000005">
    <property type="protein sequence ID" value="MDR6226517.1"/>
    <property type="molecule type" value="Genomic_DNA"/>
</dbReference>
<dbReference type="RefSeq" id="WP_309866502.1">
    <property type="nucleotide sequence ID" value="NZ_JAVDQG010000005.1"/>
</dbReference>
<evidence type="ECO:0000313" key="2">
    <source>
        <dbReference type="Proteomes" id="UP001185012"/>
    </source>
</evidence>
<comment type="caution">
    <text evidence="1">The sequence shown here is derived from an EMBL/GenBank/DDBJ whole genome shotgun (WGS) entry which is preliminary data.</text>
</comment>
<gene>
    <name evidence="1" type="ORF">JOE21_002524</name>
</gene>